<comment type="caution">
    <text evidence="3">The sequence shown here is derived from an EMBL/GenBank/DDBJ whole genome shotgun (WGS) entry which is preliminary data.</text>
</comment>
<feature type="transmembrane region" description="Helical" evidence="1">
    <location>
        <begin position="320"/>
        <end position="344"/>
    </location>
</feature>
<dbReference type="EMBL" id="QGGV01000013">
    <property type="protein sequence ID" value="PWK53604.1"/>
    <property type="molecule type" value="Genomic_DNA"/>
</dbReference>
<feature type="transmembrane region" description="Helical" evidence="1">
    <location>
        <begin position="465"/>
        <end position="488"/>
    </location>
</feature>
<feature type="transmembrane region" description="Helical" evidence="1">
    <location>
        <begin position="356"/>
        <end position="386"/>
    </location>
</feature>
<gene>
    <name evidence="3" type="ORF">C8D95_113129</name>
</gene>
<dbReference type="AlphaFoldDB" id="A0A316FXW4"/>
<keyword evidence="1" id="KW-0812">Transmembrane</keyword>
<dbReference type="PANTHER" id="PTHR35342:SF5">
    <property type="entry name" value="TRICARBOXYLIC TRANSPORT PROTEIN"/>
    <property type="match status" value="1"/>
</dbReference>
<feature type="transmembrane region" description="Helical" evidence="1">
    <location>
        <begin position="259"/>
        <end position="281"/>
    </location>
</feature>
<dbReference type="Proteomes" id="UP000245390">
    <property type="component" value="Unassembled WGS sequence"/>
</dbReference>
<dbReference type="KEGG" id="salo:EF888_15005"/>
<dbReference type="InterPro" id="IPR002823">
    <property type="entry name" value="DUF112_TM"/>
</dbReference>
<feature type="domain" description="DUF112" evidence="2">
    <location>
        <begin position="20"/>
        <end position="440"/>
    </location>
</feature>
<feature type="transmembrane region" description="Helical" evidence="1">
    <location>
        <begin position="172"/>
        <end position="189"/>
    </location>
</feature>
<name>A0A316FXW4_9RHOB</name>
<keyword evidence="1" id="KW-1133">Transmembrane helix</keyword>
<feature type="transmembrane region" description="Helical" evidence="1">
    <location>
        <begin position="425"/>
        <end position="445"/>
    </location>
</feature>
<feature type="transmembrane region" description="Helical" evidence="1">
    <location>
        <begin position="20"/>
        <end position="39"/>
    </location>
</feature>
<dbReference type="OrthoDB" id="9791872at2"/>
<reference evidence="3 4" key="1">
    <citation type="submission" date="2018-05" db="EMBL/GenBank/DDBJ databases">
        <title>Genomic Encyclopedia of Type Strains, Phase IV (KMG-IV): sequencing the most valuable type-strain genomes for metagenomic binning, comparative biology and taxonomic classification.</title>
        <authorList>
            <person name="Goeker M."/>
        </authorList>
    </citation>
    <scope>NUCLEOTIDE SEQUENCE [LARGE SCALE GENOMIC DNA]</scope>
    <source>
        <strain evidence="3 4">DSM 103371</strain>
    </source>
</reference>
<dbReference type="RefSeq" id="WP_109761058.1">
    <property type="nucleotide sequence ID" value="NZ_CP034588.1"/>
</dbReference>
<dbReference type="PANTHER" id="PTHR35342">
    <property type="entry name" value="TRICARBOXYLIC TRANSPORT PROTEIN"/>
    <property type="match status" value="1"/>
</dbReference>
<feature type="transmembrane region" description="Helical" evidence="1">
    <location>
        <begin position="140"/>
        <end position="160"/>
    </location>
</feature>
<feature type="transmembrane region" description="Helical" evidence="1">
    <location>
        <begin position="392"/>
        <end position="413"/>
    </location>
</feature>
<organism evidence="3 4">
    <name type="scientific">Silicimonas algicola</name>
    <dbReference type="NCBI Taxonomy" id="1826607"/>
    <lineage>
        <taxon>Bacteria</taxon>
        <taxon>Pseudomonadati</taxon>
        <taxon>Pseudomonadota</taxon>
        <taxon>Alphaproteobacteria</taxon>
        <taxon>Rhodobacterales</taxon>
        <taxon>Paracoccaceae</taxon>
    </lineage>
</organism>
<evidence type="ECO:0000313" key="3">
    <source>
        <dbReference type="EMBL" id="PWK53604.1"/>
    </source>
</evidence>
<feature type="transmembrane region" description="Helical" evidence="1">
    <location>
        <begin position="111"/>
        <end position="134"/>
    </location>
</feature>
<sequence>MDTLFQLYGGFLIALEPQNLALALLGAFLGTLFGALPGLGPANGVAILIPLAFAMDLQASSALIFLVNIYYGAMFGGRISSILLNIPGDEPAMMTVLDGYPMAKAGRAGEALAITAIASFVGATVATIGLTLLAPALVQFALLFGSAEYFLLYVLAFALLGGLATGHVVKTWIATLIGLVISTVGLDLHTGVPRFTFNEMKLFEGVDPIVAIIGFFAISEVLWLLRSQGTGSTFKAKVGKTVVGLAVLRRTFFTMIRSSFIGFVCGVLPGAGATLGSFAAYSLERKWVDKEGTFGTGDPRGVAAPEAGNNAAAGGALVPMLALGIPGSGTTAVLLGVLISLNVTPGPLLFTQRPDVAWGLIAALYMSNVVLLVLNLPLVGIFVRLLSVPVQLLLPIVALICFVGVYAISHSVFDIYMMIAMGTFAYFLRLVDIPLVPIVLGILLGGDMETNLRRAISLSNGDWSILFGSPVALTLWALIVLMAVLPMIMERFKSKRVLPAANED</sequence>
<keyword evidence="1" id="KW-0472">Membrane</keyword>
<accession>A0A316FXW4</accession>
<evidence type="ECO:0000256" key="1">
    <source>
        <dbReference type="SAM" id="Phobius"/>
    </source>
</evidence>
<evidence type="ECO:0000259" key="2">
    <source>
        <dbReference type="Pfam" id="PF01970"/>
    </source>
</evidence>
<proteinExistence type="predicted"/>
<dbReference type="Pfam" id="PF01970">
    <property type="entry name" value="TctA"/>
    <property type="match status" value="1"/>
</dbReference>
<feature type="transmembrane region" description="Helical" evidence="1">
    <location>
        <begin position="209"/>
        <end position="225"/>
    </location>
</feature>
<evidence type="ECO:0000313" key="4">
    <source>
        <dbReference type="Proteomes" id="UP000245390"/>
    </source>
</evidence>
<protein>
    <submittedName>
        <fullName evidence="3">Putative tricarboxylic transport membrane protein</fullName>
    </submittedName>
</protein>
<keyword evidence="4" id="KW-1185">Reference proteome</keyword>